<comment type="caution">
    <text evidence="1">The sequence shown here is derived from an EMBL/GenBank/DDBJ whole genome shotgun (WGS) entry which is preliminary data.</text>
</comment>
<organism evidence="1 2">
    <name type="scientific">Dactylosporangium salmoneum</name>
    <dbReference type="NCBI Taxonomy" id="53361"/>
    <lineage>
        <taxon>Bacteria</taxon>
        <taxon>Bacillati</taxon>
        <taxon>Actinomycetota</taxon>
        <taxon>Actinomycetes</taxon>
        <taxon>Micromonosporales</taxon>
        <taxon>Micromonosporaceae</taxon>
        <taxon>Dactylosporangium</taxon>
    </lineage>
</organism>
<evidence type="ECO:0000313" key="1">
    <source>
        <dbReference type="EMBL" id="GAA2365549.1"/>
    </source>
</evidence>
<dbReference type="Proteomes" id="UP001501444">
    <property type="component" value="Unassembled WGS sequence"/>
</dbReference>
<dbReference type="EMBL" id="BAAARV010000062">
    <property type="protein sequence ID" value="GAA2365549.1"/>
    <property type="molecule type" value="Genomic_DNA"/>
</dbReference>
<protein>
    <submittedName>
        <fullName evidence="1">Uncharacterized protein</fullName>
    </submittedName>
</protein>
<sequence length="65" mass="7182">MHHDLLRLLDDHLAELAALRHVLAAPRPVHLGERLSAATETVRSAERYALAVGALLDPRPACVRR</sequence>
<reference evidence="2" key="1">
    <citation type="journal article" date="2019" name="Int. J. Syst. Evol. Microbiol.">
        <title>The Global Catalogue of Microorganisms (GCM) 10K type strain sequencing project: providing services to taxonomists for standard genome sequencing and annotation.</title>
        <authorList>
            <consortium name="The Broad Institute Genomics Platform"/>
            <consortium name="The Broad Institute Genome Sequencing Center for Infectious Disease"/>
            <person name="Wu L."/>
            <person name="Ma J."/>
        </authorList>
    </citation>
    <scope>NUCLEOTIDE SEQUENCE [LARGE SCALE GENOMIC DNA]</scope>
    <source>
        <strain evidence="2">JCM 3272</strain>
    </source>
</reference>
<gene>
    <name evidence="1" type="ORF">GCM10010170_064020</name>
</gene>
<name>A0ABP5TZE6_9ACTN</name>
<evidence type="ECO:0000313" key="2">
    <source>
        <dbReference type="Proteomes" id="UP001501444"/>
    </source>
</evidence>
<accession>A0ABP5TZE6</accession>
<keyword evidence="2" id="KW-1185">Reference proteome</keyword>
<dbReference type="RefSeq" id="WP_344616288.1">
    <property type="nucleotide sequence ID" value="NZ_BAAARV010000062.1"/>
</dbReference>
<proteinExistence type="predicted"/>